<dbReference type="Gene3D" id="1.10.3210.10">
    <property type="entry name" value="Hypothetical protein af1432"/>
    <property type="match status" value="1"/>
</dbReference>
<dbReference type="AlphaFoldDB" id="A0A931LTU9"/>
<dbReference type="Pfam" id="PF13487">
    <property type="entry name" value="HD_5"/>
    <property type="match status" value="1"/>
</dbReference>
<sequence length="749" mass="82409">MPSILRQSPQVRLGLMLLAAFAITGLAAGATVLVITLRHADATSREQLSTLANLAAMQVDGDAHKTIGQPKAADPQRLARMQVQVADIRADLRQVREVYTLVPTRYGFEYVLDASFGPRRRPVLSRFTRPTSAAHRAFVSGQTAVEPILMSDNRGTFLAAYSPIKDSSGKVVALLGVDQDTATAVSTLASLGDVLWLTFATVALLGCLSAIAVTRHLTRSKPLQPWLKSLSASTPLMRATVLELILAGITMIVLISGVYGYLAQAQAQTQLAASLRRSDQLETMRTSIERMIFAGETSPEATATLKRRALQMEMRSVLEALELATNNRRSALAEQPFRKALVELQQSLESEATIRDDLQATLNTRNQSLSIAFCVASMLALGSLIMVRAAAGQQQELIHAQLDSERHQGAYQQVADNVPAGLFTFRDGSLRYTNELWDTQTQRVPTEERTPALVRSLHPEDRDKFVTGLRDAERRQEAWECQYRLIFGNDDVRYMEARGVPQFDPGGRFEHILGFAIDVTGRVKSQQQLEERSREVLAKNVQLHEALSDLEENFQAMVHSLVKAEEAKDPYTAGHSNRVMGYSLLIGEVLELSESELRDLGRATLIHDIGKIGVPDAILTKPGPLTDEEFTIVKQHPVIGLQMIQGIPLFQSCMPIVVWHHERLDGSGYPDGLTADQIPLLVRISSVADCFDAMTSNRAYRDGIHPDRALEILRADAAAGKLDAKIVEILASIVERDGLLWHAPTDLAA</sequence>
<dbReference type="Gene3D" id="3.30.450.20">
    <property type="entry name" value="PAS domain"/>
    <property type="match status" value="1"/>
</dbReference>
<dbReference type="PROSITE" id="PS51832">
    <property type="entry name" value="HD_GYP"/>
    <property type="match status" value="1"/>
</dbReference>
<dbReference type="PANTHER" id="PTHR43155:SF2">
    <property type="entry name" value="CYCLIC DI-GMP PHOSPHODIESTERASE PA4108"/>
    <property type="match status" value="1"/>
</dbReference>
<dbReference type="PROSITE" id="PS50113">
    <property type="entry name" value="PAC"/>
    <property type="match status" value="1"/>
</dbReference>
<name>A0A931LTU9_FIMGI</name>
<organism evidence="4 5">
    <name type="scientific">Fimbriimonas ginsengisoli</name>
    <dbReference type="NCBI Taxonomy" id="1005039"/>
    <lineage>
        <taxon>Bacteria</taxon>
        <taxon>Bacillati</taxon>
        <taxon>Armatimonadota</taxon>
        <taxon>Fimbriimonadia</taxon>
        <taxon>Fimbriimonadales</taxon>
        <taxon>Fimbriimonadaceae</taxon>
        <taxon>Fimbriimonas</taxon>
    </lineage>
</organism>
<gene>
    <name evidence="4" type="ORF">HYR64_00580</name>
</gene>
<proteinExistence type="predicted"/>
<evidence type="ECO:0000313" key="4">
    <source>
        <dbReference type="EMBL" id="MBI1755587.1"/>
    </source>
</evidence>
<reference evidence="4" key="1">
    <citation type="submission" date="2020-07" db="EMBL/GenBank/DDBJ databases">
        <title>Huge and variable diversity of episymbiotic CPR bacteria and DPANN archaea in groundwater ecosystems.</title>
        <authorList>
            <person name="He C.Y."/>
            <person name="Keren R."/>
            <person name="Whittaker M."/>
            <person name="Farag I.F."/>
            <person name="Doudna J."/>
            <person name="Cate J.H.D."/>
            <person name="Banfield J.F."/>
        </authorList>
    </citation>
    <scope>NUCLEOTIDE SEQUENCE</scope>
    <source>
        <strain evidence="4">NC_groundwater_17_Pr7_B-0.1um_64_12</strain>
    </source>
</reference>
<keyword evidence="1" id="KW-1133">Transmembrane helix</keyword>
<dbReference type="Proteomes" id="UP000727962">
    <property type="component" value="Unassembled WGS sequence"/>
</dbReference>
<feature type="domain" description="HD-GYP" evidence="3">
    <location>
        <begin position="550"/>
        <end position="746"/>
    </location>
</feature>
<dbReference type="InterPro" id="IPR003607">
    <property type="entry name" value="HD/PDEase_dom"/>
</dbReference>
<dbReference type="Pfam" id="PF00989">
    <property type="entry name" value="PAS"/>
    <property type="match status" value="1"/>
</dbReference>
<keyword evidence="1" id="KW-0812">Transmembrane</keyword>
<dbReference type="InterPro" id="IPR000700">
    <property type="entry name" value="PAS-assoc_C"/>
</dbReference>
<accession>A0A931LTU9</accession>
<evidence type="ECO:0000256" key="1">
    <source>
        <dbReference type="SAM" id="Phobius"/>
    </source>
</evidence>
<feature type="transmembrane region" description="Helical" evidence="1">
    <location>
        <begin position="369"/>
        <end position="391"/>
    </location>
</feature>
<dbReference type="InterPro" id="IPR035965">
    <property type="entry name" value="PAS-like_dom_sf"/>
</dbReference>
<feature type="transmembrane region" description="Helical" evidence="1">
    <location>
        <begin position="194"/>
        <end position="218"/>
    </location>
</feature>
<dbReference type="GO" id="GO:0006355">
    <property type="term" value="P:regulation of DNA-templated transcription"/>
    <property type="evidence" value="ECO:0007669"/>
    <property type="project" value="InterPro"/>
</dbReference>
<dbReference type="SUPFAM" id="SSF55785">
    <property type="entry name" value="PYP-like sensor domain (PAS domain)"/>
    <property type="match status" value="1"/>
</dbReference>
<dbReference type="EMBL" id="JACOSL010000003">
    <property type="protein sequence ID" value="MBI1755587.1"/>
    <property type="molecule type" value="Genomic_DNA"/>
</dbReference>
<dbReference type="InterPro" id="IPR037522">
    <property type="entry name" value="HD_GYP_dom"/>
</dbReference>
<dbReference type="InterPro" id="IPR013767">
    <property type="entry name" value="PAS_fold"/>
</dbReference>
<evidence type="ECO:0000259" key="3">
    <source>
        <dbReference type="PROSITE" id="PS51832"/>
    </source>
</evidence>
<dbReference type="CDD" id="cd00130">
    <property type="entry name" value="PAS"/>
    <property type="match status" value="1"/>
</dbReference>
<evidence type="ECO:0000259" key="2">
    <source>
        <dbReference type="PROSITE" id="PS50113"/>
    </source>
</evidence>
<comment type="caution">
    <text evidence="4">The sequence shown here is derived from an EMBL/GenBank/DDBJ whole genome shotgun (WGS) entry which is preliminary data.</text>
</comment>
<dbReference type="SMART" id="SM00471">
    <property type="entry name" value="HDc"/>
    <property type="match status" value="1"/>
</dbReference>
<protein>
    <submittedName>
        <fullName evidence="4">HD domain-containing protein</fullName>
    </submittedName>
</protein>
<dbReference type="CDD" id="cd00077">
    <property type="entry name" value="HDc"/>
    <property type="match status" value="1"/>
</dbReference>
<feature type="domain" description="PAC" evidence="2">
    <location>
        <begin position="479"/>
        <end position="531"/>
    </location>
</feature>
<dbReference type="PANTHER" id="PTHR43155">
    <property type="entry name" value="CYCLIC DI-GMP PHOSPHODIESTERASE PA4108-RELATED"/>
    <property type="match status" value="1"/>
</dbReference>
<dbReference type="SMART" id="SM00086">
    <property type="entry name" value="PAC"/>
    <property type="match status" value="1"/>
</dbReference>
<dbReference type="InterPro" id="IPR000014">
    <property type="entry name" value="PAS"/>
</dbReference>
<dbReference type="SUPFAM" id="SSF109604">
    <property type="entry name" value="HD-domain/PDEase-like"/>
    <property type="match status" value="1"/>
</dbReference>
<keyword evidence="1" id="KW-0472">Membrane</keyword>
<dbReference type="InterPro" id="IPR001610">
    <property type="entry name" value="PAC"/>
</dbReference>
<evidence type="ECO:0000313" key="5">
    <source>
        <dbReference type="Proteomes" id="UP000727962"/>
    </source>
</evidence>
<feature type="transmembrane region" description="Helical" evidence="1">
    <location>
        <begin position="239"/>
        <end position="262"/>
    </location>
</feature>